<keyword evidence="2" id="KW-0597">Phosphoprotein</keyword>
<sequence>MYRRIAMASSSRIILPRIDTSNSWLLLQDESAQGQLVSTVAHVLGLERDSVQLLDSFSDLGGTQESATAVQKACMEIGIAVKTKDILQCPTLAELQTCISPCARQSQCQDSVESVMIAPHGIHNASRLSVADSRSRHSRHSSRSSSSSNIQQRTKVEEILDSHKLVSRITTTKPKAGLLEDKLVAFLTLSYYAPRACESLDDVHLISQSQMFFAGTQIATLRRVLQESRQESQQADIMPEAWVVLDEMPLTESGDIDRRRLRTWAQNMNEETYRLVMSLDTSETLQKPSTEMERSLQTLVGKVLQVPREQIGVNFTFSRLGGDELSAMELVARCKHQSINLDANEVLQGLTLADLAALVSQRGGLAHKWDEDRLDCFDLSPMQQLYVRTTMGGDARRRASGDGSYRFNQSFLLRLKKHYLLEDMLAAVETIVGHHSMLRSRFTLETGRWSQKIFPDVSGSYAFNYHSVHSNLEVEAAIERTQATINVESGPVFAVDYFQTNDGHQMIYLAAHHLVVDLPSWRIILHDLDELLEHGNLSSQRSMPFRRWIELQKSMLQGLGTSNMPSIAGGHYSDYGYWGLRDRPNTYGDSLEAVFSLSPEVTSALQTSCNDVFGTDPVEIYLAALLLSFAQTFHERPVPIVWNHEHGRQTWNPDIDISETVGWFTSLCPIVQRVGNRDDIVGLLRQLKDGRRSMPGRGSHFFASQFYNANGPGTFSPNNNPFEIVFSHAGPLQHLTRGDGILEQMDIPGRTSASSTADIGSGVGRIAVFEVSAVVDQGVANIKFLYSRYASLQDRISSWISNYEYVLLDAVSRLRYHAHELTLADVPHLDVTYDGLAKLNKGCLAGLNLASIRDVEAVYPVTSNQQWILVSQAQDPDTCFLHTIHQFTCPNGEPVDTYQLCSAWQHVSSRHAALRTVFTESVTQTGLYDQVVLRKISPDMLFIDAVPPDDPVDELNSLPGIRMDDNKPPHRLTVCRTPTRTLIKLDISTAICDTASVHTLVNDLWQIYTTQRAIPDPIHFSYSDYLEFLKTAREGESLAFWRKQLQGVQPCFFPDRGSLKQKRQRTEATLELDISTQSLTIFAETQHVSIEAAIRLAWGLILRSFTGMKRVCFAWQATGRDDLVTGSRQAVGSFANTIPCSMNLSPDDRIVSTLQNADKQLSLTSVHQYISIPEALHAVGLRGSTQLFNSCLLYTDEPADLGSDSSSHQDPELRHVSQQQSSPFEVSIHVRHSRGKLVVDICGSVMSRHQALGVATTFGQAIQAITDSSDGQIRSINLFSDRDYAQLVSWASEVTLGEREGGGYVVHDLVARHAQTTPHAAAVCAWDGELTYQQLVSEATKLAYRLVDAGAGPETVIPVILDKSRWAPVALLAVLQAGAAFVAIDSEDLVSIQAIADKLDANIAIVTRQAAAVIGNVFEDMIVLDNDIFSQLPHHSQPFMSIATPDDAACVLFPPATSKESKGIAFSHAAMSTAFLTQGPAARISSSSRVMQLSSFNADIALSEVFTTLVHGGCICVPSEYERLHDFAAAADRMEVNWTYMTPFLSRKLKPASLPTVKDVCFRTRNLDDDTYGQWTGKANVMLAYGTLDVCPLGIAFLDVTDANQLKCIGRPFAGSFWVVDPENNRRLVAIGAVGELIIESPTLGTSYPETEPVQSPVSVLEGNAGKKTRHFKTGHLVRYLEGGTVEFISSKRREELEINGRSFDIADMEKNIRRCLGQGTEVIVEAIAFGEETTTPPALVTFIEFGDSLLSELEDVTQLSNPVREKINIAKQLVQTGLRNSTESSLIPSIFIPVRQLPITQSLKVNRRRLQKMIRGLSREQLVAISDMRSPNPVQTVSLKPLPLTQGEERMRSIWAKMLDVDEKSIDASSGFISAGGDDVLASKLVVACRHAGITLCIADVLRNASLTELCRGMSTADESDLPEHYSSESSAMTSPEAARRASLTDSFVERIMAPKLGVDRMAIKDVVEASATQTRCIESGMLRGRANVDYFIFDLSGSVDWERLEEACQVLVTIHPILRTAFVPYNRQVYQAIVKSSSCSDFKRYSCPGWRQAALVEKIVKKDQSTPIAFSAPMTKFTLLDGGKSATLILRLCKAQYDDFSVALLVKDLKRLYDCINNPPRRPTFCDFIRCTHAAISQGAEEYWKTLLEGSKMTQVVGHTRPYQLSTNVKTLRARLTVGSLENLTVSFGTVLKSAWAMVLATLSGSSDVVFGEIIEGRHVKLEGSQSASSVLGPAANSIPVRVRFPDTSLTPLTLLEYVDEQHAASIPFENMGFLNVVEKCTLWPYWTRFSTVVQHQSQDAAVNPQEPKAFRLGAATCRLTVIEPGARDVHDLLVHSIARKHGGIELRLTFCADRVPESLVEQALRLLCETVNMLTSVSNTQPIIPSGYQYRAMEKRIPIPPTPTTTGAAPPHPLDVASIADIDTTTPLGPEYEANRLPEDQIRAIQTAISKAWSSVLKPRSLGVPEEHLHTAAFYDLWGSLIPAAQLAAHLNRELPRLGLGGLEAVTVTMEDVIDNPTMLDQFRLVARRMVAAAGVPTTTATTTTSATEYPATPPPPQSPSARRKRAVSMSVSASAATIGSRIRRLTGTIAHPAARSNSSRSSSSSSNSSTPEARVEAGLSGFPGFPGFPVGGRQTPQSAAMVPAAFADRESGSGSGSGSSSSAASMTLSMTAAGSSVSSRGSIGGGGRGGEEDLFADDDVAVAEQQQQQLTVVERALVPAPLRRVPPQHVKVPAAGFRGGHEDVVSPLSAASPGVGFWDVRAVLGGGGGGGAGEGYAGMRQDSDAADLFERMGLVSPIVSHGQ</sequence>
<dbReference type="SUPFAM" id="SSF52777">
    <property type="entry name" value="CoA-dependent acyltransferases"/>
    <property type="match status" value="6"/>
</dbReference>
<dbReference type="InterPro" id="IPR036736">
    <property type="entry name" value="ACP-like_sf"/>
</dbReference>
<accession>A0AAJ0BVV8</accession>
<evidence type="ECO:0000256" key="3">
    <source>
        <dbReference type="ARBA" id="ARBA00022598"/>
    </source>
</evidence>
<feature type="region of interest" description="Disordered" evidence="5">
    <location>
        <begin position="127"/>
        <end position="153"/>
    </location>
</feature>
<dbReference type="Gene3D" id="3.40.50.12780">
    <property type="entry name" value="N-terminal domain of ligase-like"/>
    <property type="match status" value="1"/>
</dbReference>
<dbReference type="Proteomes" id="UP001244011">
    <property type="component" value="Unassembled WGS sequence"/>
</dbReference>
<feature type="region of interest" description="Disordered" evidence="5">
    <location>
        <begin position="1919"/>
        <end position="1940"/>
    </location>
</feature>
<dbReference type="GO" id="GO:0016874">
    <property type="term" value="F:ligase activity"/>
    <property type="evidence" value="ECO:0007669"/>
    <property type="project" value="UniProtKB-KW"/>
</dbReference>
<evidence type="ECO:0000256" key="1">
    <source>
        <dbReference type="ARBA" id="ARBA00022450"/>
    </source>
</evidence>
<dbReference type="InterPro" id="IPR045851">
    <property type="entry name" value="AMP-bd_C_sf"/>
</dbReference>
<dbReference type="InterPro" id="IPR009081">
    <property type="entry name" value="PP-bd_ACP"/>
</dbReference>
<feature type="region of interest" description="Disordered" evidence="5">
    <location>
        <begin position="2677"/>
        <end position="2697"/>
    </location>
</feature>
<dbReference type="PANTHER" id="PTHR45398:SF1">
    <property type="entry name" value="ENZYME, PUTATIVE (JCVI)-RELATED"/>
    <property type="match status" value="1"/>
</dbReference>
<feature type="compositionally biased region" description="Low complexity" evidence="5">
    <location>
        <begin position="2540"/>
        <end position="2554"/>
    </location>
</feature>
<dbReference type="PROSITE" id="PS50075">
    <property type="entry name" value="CARRIER"/>
    <property type="match status" value="2"/>
</dbReference>
<feature type="region of interest" description="Disordered" evidence="5">
    <location>
        <begin position="2540"/>
        <end position="2574"/>
    </location>
</feature>
<evidence type="ECO:0000313" key="7">
    <source>
        <dbReference type="EMBL" id="KAK1765425.1"/>
    </source>
</evidence>
<dbReference type="PANTHER" id="PTHR45398">
    <property type="match status" value="1"/>
</dbReference>
<name>A0AAJ0BVV8_9PEZI</name>
<evidence type="ECO:0000256" key="4">
    <source>
        <dbReference type="ARBA" id="ARBA00029454"/>
    </source>
</evidence>
<dbReference type="SUPFAM" id="SSF47336">
    <property type="entry name" value="ACP-like"/>
    <property type="match status" value="3"/>
</dbReference>
<evidence type="ECO:0000259" key="6">
    <source>
        <dbReference type="PROSITE" id="PS50075"/>
    </source>
</evidence>
<feature type="domain" description="Carrier" evidence="6">
    <location>
        <begin position="1843"/>
        <end position="1919"/>
    </location>
</feature>
<dbReference type="InterPro" id="IPR023213">
    <property type="entry name" value="CAT-like_dom_sf"/>
</dbReference>
<dbReference type="SUPFAM" id="SSF56801">
    <property type="entry name" value="Acetyl-CoA synthetase-like"/>
    <property type="match status" value="2"/>
</dbReference>
<feature type="region of interest" description="Disordered" evidence="5">
    <location>
        <begin position="2586"/>
        <end position="2624"/>
    </location>
</feature>
<protein>
    <submittedName>
        <fullName evidence="7">Non-ribosomal peptide synthetase</fullName>
    </submittedName>
</protein>
<dbReference type="EMBL" id="MU839015">
    <property type="protein sequence ID" value="KAK1765425.1"/>
    <property type="molecule type" value="Genomic_DNA"/>
</dbReference>
<dbReference type="Pfam" id="PF00501">
    <property type="entry name" value="AMP-binding"/>
    <property type="match status" value="1"/>
</dbReference>
<dbReference type="FunFam" id="3.30.559.30:FF:000002">
    <property type="entry name" value="Nonribosomal peptide synthase Pes1"/>
    <property type="match status" value="1"/>
</dbReference>
<dbReference type="Gene3D" id="1.10.1200.10">
    <property type="entry name" value="ACP-like"/>
    <property type="match status" value="3"/>
</dbReference>
<dbReference type="Gene3D" id="3.30.559.10">
    <property type="entry name" value="Chloramphenicol acetyltransferase-like domain"/>
    <property type="match status" value="3"/>
</dbReference>
<evidence type="ECO:0000256" key="2">
    <source>
        <dbReference type="ARBA" id="ARBA00022553"/>
    </source>
</evidence>
<dbReference type="InterPro" id="IPR000873">
    <property type="entry name" value="AMP-dep_synth/lig_dom"/>
</dbReference>
<evidence type="ECO:0000256" key="5">
    <source>
        <dbReference type="SAM" id="MobiDB-lite"/>
    </source>
</evidence>
<dbReference type="GeneID" id="85311623"/>
<reference evidence="7" key="1">
    <citation type="submission" date="2023-06" db="EMBL/GenBank/DDBJ databases">
        <title>Genome-scale phylogeny and comparative genomics of the fungal order Sordariales.</title>
        <authorList>
            <consortium name="Lawrence Berkeley National Laboratory"/>
            <person name="Hensen N."/>
            <person name="Bonometti L."/>
            <person name="Westerberg I."/>
            <person name="Brannstrom I.O."/>
            <person name="Guillou S."/>
            <person name="Cros-Aarteil S."/>
            <person name="Calhoun S."/>
            <person name="Haridas S."/>
            <person name="Kuo A."/>
            <person name="Mondo S."/>
            <person name="Pangilinan J."/>
            <person name="Riley R."/>
            <person name="Labutti K."/>
            <person name="Andreopoulos B."/>
            <person name="Lipzen A."/>
            <person name="Chen C."/>
            <person name="Yanf M."/>
            <person name="Daum C."/>
            <person name="Ng V."/>
            <person name="Clum A."/>
            <person name="Steindorff A."/>
            <person name="Ohm R."/>
            <person name="Martin F."/>
            <person name="Silar P."/>
            <person name="Natvig D."/>
            <person name="Lalanne C."/>
            <person name="Gautier V."/>
            <person name="Ament-Velasquez S.L."/>
            <person name="Kruys A."/>
            <person name="Hutchinson M.I."/>
            <person name="Powell A.J."/>
            <person name="Barry K."/>
            <person name="Miller A.N."/>
            <person name="Grigoriev I.V."/>
            <person name="Debuchy R."/>
            <person name="Gladieux P."/>
            <person name="Thoren M.H."/>
            <person name="Johannesson H."/>
        </authorList>
    </citation>
    <scope>NUCLEOTIDE SEQUENCE</scope>
    <source>
        <strain evidence="7">8032-3</strain>
    </source>
</reference>
<evidence type="ECO:0000313" key="8">
    <source>
        <dbReference type="Proteomes" id="UP001244011"/>
    </source>
</evidence>
<dbReference type="Pfam" id="PF00668">
    <property type="entry name" value="Condensation"/>
    <property type="match status" value="3"/>
</dbReference>
<dbReference type="Gene3D" id="3.30.559.30">
    <property type="entry name" value="Nonribosomal peptide synthetase, condensation domain"/>
    <property type="match status" value="3"/>
</dbReference>
<comment type="similarity">
    <text evidence="4">Belongs to the NRP synthetase family.</text>
</comment>
<gene>
    <name evidence="7" type="ORF">QBC33DRAFT_544277</name>
</gene>
<proteinExistence type="inferred from homology"/>
<dbReference type="Gene3D" id="3.30.300.30">
    <property type="match status" value="2"/>
</dbReference>
<feature type="compositionally biased region" description="Low complexity" evidence="5">
    <location>
        <begin position="2599"/>
        <end position="2613"/>
    </location>
</feature>
<comment type="caution">
    <text evidence="7">The sequence shown here is derived from an EMBL/GenBank/DDBJ whole genome shotgun (WGS) entry which is preliminary data.</text>
</comment>
<dbReference type="InterPro" id="IPR001242">
    <property type="entry name" value="Condensation_dom"/>
</dbReference>
<dbReference type="FunFam" id="3.30.559.10:FF:000016">
    <property type="entry name" value="Nonribosomal peptide synthase Pes1"/>
    <property type="match status" value="1"/>
</dbReference>
<dbReference type="Pfam" id="PF00550">
    <property type="entry name" value="PP-binding"/>
    <property type="match status" value="2"/>
</dbReference>
<organism evidence="7 8">
    <name type="scientific">Phialemonium atrogriseum</name>
    <dbReference type="NCBI Taxonomy" id="1093897"/>
    <lineage>
        <taxon>Eukaryota</taxon>
        <taxon>Fungi</taxon>
        <taxon>Dikarya</taxon>
        <taxon>Ascomycota</taxon>
        <taxon>Pezizomycotina</taxon>
        <taxon>Sordariomycetes</taxon>
        <taxon>Sordariomycetidae</taxon>
        <taxon>Cephalothecales</taxon>
        <taxon>Cephalothecaceae</taxon>
        <taxon>Phialemonium</taxon>
    </lineage>
</organism>
<dbReference type="InterPro" id="IPR042099">
    <property type="entry name" value="ANL_N_sf"/>
</dbReference>
<feature type="domain" description="Carrier" evidence="6">
    <location>
        <begin position="287"/>
        <end position="363"/>
    </location>
</feature>
<dbReference type="FunFam" id="3.30.300.30:FF:000015">
    <property type="entry name" value="Nonribosomal peptide synthase SidD"/>
    <property type="match status" value="1"/>
</dbReference>
<dbReference type="RefSeq" id="XP_060281638.1">
    <property type="nucleotide sequence ID" value="XM_060428436.1"/>
</dbReference>
<keyword evidence="1" id="KW-0596">Phosphopantetheine</keyword>
<keyword evidence="8" id="KW-1185">Reference proteome</keyword>
<keyword evidence="3" id="KW-0436">Ligase</keyword>